<keyword evidence="1" id="KW-1133">Transmembrane helix</keyword>
<organism evidence="2 3">
    <name type="scientific">Shewanella livingstonensis</name>
    <dbReference type="NCBI Taxonomy" id="150120"/>
    <lineage>
        <taxon>Bacteria</taxon>
        <taxon>Pseudomonadati</taxon>
        <taxon>Pseudomonadota</taxon>
        <taxon>Gammaproteobacteria</taxon>
        <taxon>Alteromonadales</taxon>
        <taxon>Shewanellaceae</taxon>
        <taxon>Shewanella</taxon>
    </lineage>
</organism>
<dbReference type="OrthoDB" id="6266342at2"/>
<gene>
    <name evidence="2" type="ORF">EGC82_04835</name>
</gene>
<dbReference type="AlphaFoldDB" id="A0A3G8LRU6"/>
<proteinExistence type="predicted"/>
<dbReference type="RefSeq" id="WP_124729752.1">
    <property type="nucleotide sequence ID" value="NZ_CBCSKC010000008.1"/>
</dbReference>
<evidence type="ECO:0000256" key="1">
    <source>
        <dbReference type="SAM" id="Phobius"/>
    </source>
</evidence>
<evidence type="ECO:0000313" key="3">
    <source>
        <dbReference type="Proteomes" id="UP000278035"/>
    </source>
</evidence>
<name>A0A3G8LRU6_9GAMM</name>
<accession>A0A3G8LRU6</accession>
<sequence length="124" mass="14001">MLTKILVTILVILGAIVYLRRGRGHKVNRITEMANTQKSPLFSRVIIYTMIAVSMLASAGYWGWSWYDDNTVVEVTITSPIEAMTDSYKVRKKDIEAQQITTVDGIQIRLSNQERLTVKAVEAP</sequence>
<dbReference type="KEGG" id="slj:EGC82_04835"/>
<dbReference type="EMBL" id="CP034015">
    <property type="protein sequence ID" value="AZG72147.1"/>
    <property type="molecule type" value="Genomic_DNA"/>
</dbReference>
<evidence type="ECO:0000313" key="2">
    <source>
        <dbReference type="EMBL" id="AZG72147.1"/>
    </source>
</evidence>
<keyword evidence="1" id="KW-0812">Transmembrane</keyword>
<feature type="transmembrane region" description="Helical" evidence="1">
    <location>
        <begin position="6"/>
        <end position="21"/>
    </location>
</feature>
<protein>
    <submittedName>
        <fullName evidence="2">Uncharacterized protein</fullName>
    </submittedName>
</protein>
<reference evidence="3" key="1">
    <citation type="submission" date="2018-11" db="EMBL/GenBank/DDBJ databases">
        <title>Shewanella sp. M2.</title>
        <authorList>
            <person name="Hwang Y.J."/>
            <person name="Hwang C.Y."/>
        </authorList>
    </citation>
    <scope>NUCLEOTIDE SEQUENCE [LARGE SCALE GENOMIC DNA]</scope>
    <source>
        <strain evidence="3">LMG 19866</strain>
    </source>
</reference>
<keyword evidence="1" id="KW-0472">Membrane</keyword>
<dbReference type="Proteomes" id="UP000278035">
    <property type="component" value="Chromosome"/>
</dbReference>
<keyword evidence="3" id="KW-1185">Reference proteome</keyword>
<feature type="transmembrane region" description="Helical" evidence="1">
    <location>
        <begin position="41"/>
        <end position="64"/>
    </location>
</feature>